<evidence type="ECO:0000256" key="5">
    <source>
        <dbReference type="ARBA" id="ARBA00011137"/>
    </source>
</evidence>
<protein>
    <recommendedName>
        <fullName evidence="6">triacylglycerol lipase</fullName>
        <ecNumber evidence="6">3.1.1.3</ecNumber>
    </recommendedName>
    <alternativeName>
        <fullName evidence="17">Autophagy-related protein 15</fullName>
    </alternativeName>
</protein>
<comment type="subcellular location">
    <subcellularLocation>
        <location evidence="3">Endosome</location>
        <location evidence="3">Multivesicular body membrane</location>
        <topology evidence="3">Single-pass type II membrane protein</topology>
    </subcellularLocation>
    <subcellularLocation>
        <location evidence="2">Prevacuolar compartment membrane</location>
        <topology evidence="2">Single-pass type II membrane protein</topology>
    </subcellularLocation>
</comment>
<evidence type="ECO:0000256" key="2">
    <source>
        <dbReference type="ARBA" id="ARBA00004270"/>
    </source>
</evidence>
<comment type="subunit">
    <text evidence="5">Binds to both phosphatidylinositol (PI) and phosphatidylinositol 3,5-bisphosphate (PIP2).</text>
</comment>
<evidence type="ECO:0000256" key="16">
    <source>
        <dbReference type="ARBA" id="ARBA00023180"/>
    </source>
</evidence>
<dbReference type="PANTHER" id="PTHR47175:SF2">
    <property type="entry name" value="LIPASE ATG15-RELATED"/>
    <property type="match status" value="1"/>
</dbReference>
<dbReference type="GO" id="GO:0034727">
    <property type="term" value="P:piecemeal microautophagy of the nucleus"/>
    <property type="evidence" value="ECO:0007669"/>
    <property type="project" value="TreeGrafter"/>
</dbReference>
<name>A0A9P8BYT0_9FUNG</name>
<dbReference type="Gene3D" id="3.40.50.1820">
    <property type="entry name" value="alpha/beta hydrolase"/>
    <property type="match status" value="1"/>
</dbReference>
<evidence type="ECO:0000256" key="13">
    <source>
        <dbReference type="ARBA" id="ARBA00023006"/>
    </source>
</evidence>
<keyword evidence="20" id="KW-1185">Reference proteome</keyword>
<evidence type="ECO:0000256" key="12">
    <source>
        <dbReference type="ARBA" id="ARBA00022989"/>
    </source>
</evidence>
<evidence type="ECO:0000256" key="1">
    <source>
        <dbReference type="ARBA" id="ARBA00001024"/>
    </source>
</evidence>
<dbReference type="EMBL" id="JAHRHY010000001">
    <property type="protein sequence ID" value="KAG9072746.1"/>
    <property type="molecule type" value="Genomic_DNA"/>
</dbReference>
<accession>A0A9P8BYT0</accession>
<keyword evidence="7" id="KW-0812">Transmembrane</keyword>
<keyword evidence="14" id="KW-0443">Lipid metabolism</keyword>
<gene>
    <name evidence="19" type="primary">ATG15_1</name>
    <name evidence="19" type="ORF">KI688_000522</name>
</gene>
<comment type="similarity">
    <text evidence="4">Belongs to the AB hydrolase superfamily. Lipase family.</text>
</comment>
<evidence type="ECO:0000256" key="10">
    <source>
        <dbReference type="ARBA" id="ARBA00022963"/>
    </source>
</evidence>
<dbReference type="OrthoDB" id="58570at2759"/>
<dbReference type="SUPFAM" id="SSF53474">
    <property type="entry name" value="alpha/beta-Hydrolases"/>
    <property type="match status" value="1"/>
</dbReference>
<evidence type="ECO:0000256" key="9">
    <source>
        <dbReference type="ARBA" id="ARBA00022801"/>
    </source>
</evidence>
<feature type="region of interest" description="Disordered" evidence="18">
    <location>
        <begin position="42"/>
        <end position="90"/>
    </location>
</feature>
<evidence type="ECO:0000313" key="19">
    <source>
        <dbReference type="EMBL" id="KAG9072746.1"/>
    </source>
</evidence>
<dbReference type="InterPro" id="IPR029058">
    <property type="entry name" value="AB_hydrolase_fold"/>
</dbReference>
<organism evidence="19 20">
    <name type="scientific">Linnemannia hyalina</name>
    <dbReference type="NCBI Taxonomy" id="64524"/>
    <lineage>
        <taxon>Eukaryota</taxon>
        <taxon>Fungi</taxon>
        <taxon>Fungi incertae sedis</taxon>
        <taxon>Mucoromycota</taxon>
        <taxon>Mortierellomycotina</taxon>
        <taxon>Mortierellomycetes</taxon>
        <taxon>Mortierellales</taxon>
        <taxon>Mortierellaceae</taxon>
        <taxon>Linnemannia</taxon>
    </lineage>
</organism>
<reference evidence="19" key="1">
    <citation type="submission" date="2021-06" db="EMBL/GenBank/DDBJ databases">
        <title>Genome Sequence of Mortierella hyaline Strain SCG-10, a Cold-Adapted, Nitrate-Reducing Fungus Isolated from Soil in Minnesota, USA.</title>
        <authorList>
            <person name="Aldossari N."/>
        </authorList>
    </citation>
    <scope>NUCLEOTIDE SEQUENCE</scope>
    <source>
        <strain evidence="19">SCG-10</strain>
    </source>
</reference>
<sequence length="400" mass="44423">MLRQSAYTTSIFPILFLALLSFLALTPLLVTPFPFHLPFFKPSTEPPSPPQDASFPQQQHNFRPPAQRHQHHQHNDPQPLKGPLPGQERPDSVLTLRHILHHGGHKYPKLFRQLDLSPVDILLSELLTGESLTHRLKVKTTTTIKPHENQDDDSVQSASALARGKTREWRGKKRSQGFRSMGLTEDQSFGPESYRREVVDAPDVTDKETIVQLSKMNYNSYTEVTSPGWYDLEGNWNVNSTFGWEEDGVRGHVFSSADNTTLIIAIKGTSAAILGGGGPTATRDKINTCIENSVNSDDAYYNIAMTILWAVQDMYPDSKVWLTGHSLGGGLSALLGLTFGVPTVTFETPGDRLAAQRLHLPAPPAVDWLFDTIEGVLKVKDVPSCKVEVGCVDCAMWEYL</sequence>
<dbReference type="GO" id="GO:0006660">
    <property type="term" value="P:phosphatidylserine catabolic process"/>
    <property type="evidence" value="ECO:0007669"/>
    <property type="project" value="TreeGrafter"/>
</dbReference>
<evidence type="ECO:0000256" key="4">
    <source>
        <dbReference type="ARBA" id="ARBA00010701"/>
    </source>
</evidence>
<evidence type="ECO:0000256" key="7">
    <source>
        <dbReference type="ARBA" id="ARBA00022692"/>
    </source>
</evidence>
<dbReference type="AlphaFoldDB" id="A0A9P8BYT0"/>
<evidence type="ECO:0000313" key="20">
    <source>
        <dbReference type="Proteomes" id="UP000707451"/>
    </source>
</evidence>
<evidence type="ECO:0000256" key="11">
    <source>
        <dbReference type="ARBA" id="ARBA00022968"/>
    </source>
</evidence>
<dbReference type="GO" id="GO:0034496">
    <property type="term" value="P:multivesicular body membrane disassembly"/>
    <property type="evidence" value="ECO:0007669"/>
    <property type="project" value="TreeGrafter"/>
</dbReference>
<dbReference type="EC" id="3.1.1.3" evidence="6"/>
<keyword evidence="11" id="KW-0735">Signal-anchor</keyword>
<keyword evidence="12" id="KW-1133">Transmembrane helix</keyword>
<dbReference type="GO" id="GO:0032585">
    <property type="term" value="C:multivesicular body membrane"/>
    <property type="evidence" value="ECO:0007669"/>
    <property type="project" value="UniProtKB-SubCell"/>
</dbReference>
<comment type="catalytic activity">
    <reaction evidence="1">
        <text>a triacylglycerol + H2O = a diacylglycerol + a fatty acid + H(+)</text>
        <dbReference type="Rhea" id="RHEA:12044"/>
        <dbReference type="ChEBI" id="CHEBI:15377"/>
        <dbReference type="ChEBI" id="CHEBI:15378"/>
        <dbReference type="ChEBI" id="CHEBI:17855"/>
        <dbReference type="ChEBI" id="CHEBI:18035"/>
        <dbReference type="ChEBI" id="CHEBI:28868"/>
        <dbReference type="EC" id="3.1.1.3"/>
    </reaction>
</comment>
<dbReference type="PANTHER" id="PTHR47175">
    <property type="entry name" value="LIPASE ATG15-RELATED"/>
    <property type="match status" value="1"/>
</dbReference>
<keyword evidence="13" id="KW-0072">Autophagy</keyword>
<keyword evidence="16" id="KW-0325">Glycoprotein</keyword>
<dbReference type="Pfam" id="PF26363">
    <property type="entry name" value="Phospholipase-like"/>
    <property type="match status" value="1"/>
</dbReference>
<dbReference type="GO" id="GO:0004620">
    <property type="term" value="F:phospholipase activity"/>
    <property type="evidence" value="ECO:0007669"/>
    <property type="project" value="TreeGrafter"/>
</dbReference>
<dbReference type="GO" id="GO:0004806">
    <property type="term" value="F:triacylglycerol lipase activity"/>
    <property type="evidence" value="ECO:0007669"/>
    <property type="project" value="UniProtKB-EC"/>
</dbReference>
<evidence type="ECO:0000256" key="15">
    <source>
        <dbReference type="ARBA" id="ARBA00023136"/>
    </source>
</evidence>
<evidence type="ECO:0000256" key="18">
    <source>
        <dbReference type="SAM" id="MobiDB-lite"/>
    </source>
</evidence>
<evidence type="ECO:0000256" key="14">
    <source>
        <dbReference type="ARBA" id="ARBA00023098"/>
    </source>
</evidence>
<keyword evidence="8" id="KW-0967">Endosome</keyword>
<dbReference type="GO" id="GO:0046461">
    <property type="term" value="P:neutral lipid catabolic process"/>
    <property type="evidence" value="ECO:0007669"/>
    <property type="project" value="TreeGrafter"/>
</dbReference>
<dbReference type="InterPro" id="IPR050805">
    <property type="entry name" value="ATG15_Lipase"/>
</dbReference>
<feature type="region of interest" description="Disordered" evidence="18">
    <location>
        <begin position="144"/>
        <end position="197"/>
    </location>
</feature>
<keyword evidence="10" id="KW-0442">Lipid degradation</keyword>
<keyword evidence="15" id="KW-0472">Membrane</keyword>
<evidence type="ECO:0000256" key="6">
    <source>
        <dbReference type="ARBA" id="ARBA00013279"/>
    </source>
</evidence>
<proteinExistence type="inferred from homology"/>
<evidence type="ECO:0000256" key="8">
    <source>
        <dbReference type="ARBA" id="ARBA00022753"/>
    </source>
</evidence>
<comment type="caution">
    <text evidence="19">The sequence shown here is derived from an EMBL/GenBank/DDBJ whole genome shotgun (WGS) entry which is preliminary data.</text>
</comment>
<evidence type="ECO:0000256" key="17">
    <source>
        <dbReference type="ARBA" id="ARBA00029828"/>
    </source>
</evidence>
<evidence type="ECO:0000256" key="3">
    <source>
        <dbReference type="ARBA" id="ARBA00004343"/>
    </source>
</evidence>
<keyword evidence="9" id="KW-0378">Hydrolase</keyword>
<dbReference type="Proteomes" id="UP000707451">
    <property type="component" value="Unassembled WGS sequence"/>
</dbReference>
<dbReference type="GO" id="GO:0005775">
    <property type="term" value="C:vacuolar lumen"/>
    <property type="evidence" value="ECO:0007669"/>
    <property type="project" value="TreeGrafter"/>
</dbReference>